<accession>A0A5J4ZUR1</accession>
<dbReference type="AlphaFoldDB" id="A0A5J4ZUR1"/>
<organism evidence="1 2">
    <name type="scientific">Nyssa sinensis</name>
    <dbReference type="NCBI Taxonomy" id="561372"/>
    <lineage>
        <taxon>Eukaryota</taxon>
        <taxon>Viridiplantae</taxon>
        <taxon>Streptophyta</taxon>
        <taxon>Embryophyta</taxon>
        <taxon>Tracheophyta</taxon>
        <taxon>Spermatophyta</taxon>
        <taxon>Magnoliopsida</taxon>
        <taxon>eudicotyledons</taxon>
        <taxon>Gunneridae</taxon>
        <taxon>Pentapetalae</taxon>
        <taxon>asterids</taxon>
        <taxon>Cornales</taxon>
        <taxon>Nyssaceae</taxon>
        <taxon>Nyssa</taxon>
    </lineage>
</organism>
<keyword evidence="2" id="KW-1185">Reference proteome</keyword>
<protein>
    <submittedName>
        <fullName evidence="1">Uncharacterized protein</fullName>
    </submittedName>
</protein>
<evidence type="ECO:0000313" key="1">
    <source>
        <dbReference type="EMBL" id="KAA8521769.1"/>
    </source>
</evidence>
<dbReference type="OrthoDB" id="1939491at2759"/>
<gene>
    <name evidence="1" type="ORF">F0562_012442</name>
</gene>
<dbReference type="Proteomes" id="UP000325577">
    <property type="component" value="Linkage Group LG5"/>
</dbReference>
<sequence length="219" mass="24088">MVMPHLGGMMIPDEKAACFVPVVYSDHSKKEGKKKTELLSTLQLKTGLRKGEETYLATLVEIKPDTTVEVPDEPTQAGHSAGDQCRKEEFSIHKQPFEQEGPWGSDPPAFQPPKEARFCNSSPSFCHGNPSQWHQAPAASLSVLYNYPNQGMYEGPGKASYEPRNACRQGLSSFNLNIGDPCFIGSEPITRHMFANKACDVAKGSGGLELEWWVGESDQ</sequence>
<dbReference type="EMBL" id="CM018048">
    <property type="protein sequence ID" value="KAA8521769.1"/>
    <property type="molecule type" value="Genomic_DNA"/>
</dbReference>
<proteinExistence type="predicted"/>
<evidence type="ECO:0000313" key="2">
    <source>
        <dbReference type="Proteomes" id="UP000325577"/>
    </source>
</evidence>
<name>A0A5J4ZUR1_9ASTE</name>
<reference evidence="1 2" key="1">
    <citation type="submission" date="2019-09" db="EMBL/GenBank/DDBJ databases">
        <title>A chromosome-level genome assembly of the Chinese tupelo Nyssa sinensis.</title>
        <authorList>
            <person name="Yang X."/>
            <person name="Kang M."/>
            <person name="Yang Y."/>
            <person name="Xiong H."/>
            <person name="Wang M."/>
            <person name="Zhang Z."/>
            <person name="Wang Z."/>
            <person name="Wu H."/>
            <person name="Ma T."/>
            <person name="Liu J."/>
            <person name="Xi Z."/>
        </authorList>
    </citation>
    <scope>NUCLEOTIDE SEQUENCE [LARGE SCALE GENOMIC DNA]</scope>
    <source>
        <strain evidence="1">J267</strain>
        <tissue evidence="1">Leaf</tissue>
    </source>
</reference>